<protein>
    <recommendedName>
        <fullName evidence="4">Major facilitator superfamily (MFS) profile domain-containing protein</fullName>
    </recommendedName>
</protein>
<name>A0A1E3WAI6_9HYPH</name>
<dbReference type="Proteomes" id="UP000095042">
    <property type="component" value="Unassembled WGS sequence"/>
</dbReference>
<dbReference type="AlphaFoldDB" id="A0A1E3WAI6"/>
<evidence type="ECO:0008006" key="4">
    <source>
        <dbReference type="Google" id="ProtNLM"/>
    </source>
</evidence>
<evidence type="ECO:0000313" key="2">
    <source>
        <dbReference type="EMBL" id="ODS02828.1"/>
    </source>
</evidence>
<feature type="transmembrane region" description="Helical" evidence="1">
    <location>
        <begin position="72"/>
        <end position="93"/>
    </location>
</feature>
<accession>A0A1E3WAI6</accession>
<organism evidence="2 3">
    <name type="scientific">Methyloceanibacter marginalis</name>
    <dbReference type="NCBI Taxonomy" id="1774971"/>
    <lineage>
        <taxon>Bacteria</taxon>
        <taxon>Pseudomonadati</taxon>
        <taxon>Pseudomonadota</taxon>
        <taxon>Alphaproteobacteria</taxon>
        <taxon>Hyphomicrobiales</taxon>
        <taxon>Hyphomicrobiaceae</taxon>
        <taxon>Methyloceanibacter</taxon>
    </lineage>
</organism>
<dbReference type="RefSeq" id="WP_069623974.1">
    <property type="nucleotide sequence ID" value="NZ_LPWD01000219.1"/>
</dbReference>
<feature type="transmembrane region" description="Helical" evidence="1">
    <location>
        <begin position="7"/>
        <end position="28"/>
    </location>
</feature>
<keyword evidence="1" id="KW-1133">Transmembrane helix</keyword>
<sequence>MLKPLMLVSGVIEVVFGLSALVAPLVVVEAVGGSNGDIPTLALIRLLGAATLGLGGGALIGRTHLDTVGGMAAAYGLGLYNVLAAPALIFGAASAGGPGLWAGAILHSVIAVLFVLAFLRRR</sequence>
<feature type="transmembrane region" description="Helical" evidence="1">
    <location>
        <begin position="40"/>
        <end position="60"/>
    </location>
</feature>
<keyword evidence="3" id="KW-1185">Reference proteome</keyword>
<feature type="transmembrane region" description="Helical" evidence="1">
    <location>
        <begin position="99"/>
        <end position="119"/>
    </location>
</feature>
<proteinExistence type="predicted"/>
<evidence type="ECO:0000313" key="3">
    <source>
        <dbReference type="Proteomes" id="UP000095042"/>
    </source>
</evidence>
<keyword evidence="1" id="KW-0472">Membrane</keyword>
<dbReference type="OrthoDB" id="8447328at2"/>
<dbReference type="EMBL" id="LPWD01000219">
    <property type="protein sequence ID" value="ODS02828.1"/>
    <property type="molecule type" value="Genomic_DNA"/>
</dbReference>
<reference evidence="2 3" key="1">
    <citation type="journal article" date="2016" name="Environ. Microbiol.">
        <title>New Methyloceanibacter diversity from North Sea sediments includes methanotroph containing solely the soluble methane monooxygenase.</title>
        <authorList>
            <person name="Vekeman B."/>
            <person name="Kerckhof F.M."/>
            <person name="Cremers G."/>
            <person name="de Vos P."/>
            <person name="Vandamme P."/>
            <person name="Boon N."/>
            <person name="Op den Camp H.J."/>
            <person name="Heylen K."/>
        </authorList>
    </citation>
    <scope>NUCLEOTIDE SEQUENCE [LARGE SCALE GENOMIC DNA]</scope>
    <source>
        <strain evidence="2 3">R-67177</strain>
    </source>
</reference>
<evidence type="ECO:0000256" key="1">
    <source>
        <dbReference type="SAM" id="Phobius"/>
    </source>
</evidence>
<keyword evidence="1" id="KW-0812">Transmembrane</keyword>
<comment type="caution">
    <text evidence="2">The sequence shown here is derived from an EMBL/GenBank/DDBJ whole genome shotgun (WGS) entry which is preliminary data.</text>
</comment>
<gene>
    <name evidence="2" type="ORF">AUC71_13195</name>
</gene>